<reference evidence="8" key="1">
    <citation type="submission" date="2025-08" db="UniProtKB">
        <authorList>
            <consortium name="RefSeq"/>
        </authorList>
    </citation>
    <scope>IDENTIFICATION</scope>
    <source>
        <strain evidence="8">MV-25-SWS-2005</strain>
        <tissue evidence="8">Whole body</tissue>
    </source>
</reference>
<dbReference type="ExpressionAtlas" id="A0A6I8UD80">
    <property type="expression patterns" value="baseline"/>
</dbReference>
<keyword evidence="4 6" id="KW-1133">Transmembrane helix</keyword>
<sequence>MWHIVSTAPMRNAVSRLLIHQKHPATVLATSLPRNYGRGRHWNNFLAKMFGKYLAVTNIVGSGLLLVAGDAVTQQYERAVHKRLFDFHRSGCMFLTGLAVGPVQHAFYSHLDEYLPDSKRITAVKKIFFDQMFMSPTYIFLFFYVSSLLEGKTIRESNAEIREKFLYTWMIDCLIWPAVQYLNFRFLNPRHRVVFINVTNCMYIVLLSYIKHDWALHNQNPEIKEKSD</sequence>
<evidence type="ECO:0000256" key="6">
    <source>
        <dbReference type="RuleBase" id="RU363053"/>
    </source>
</evidence>
<evidence type="ECO:0000256" key="2">
    <source>
        <dbReference type="ARBA" id="ARBA00006824"/>
    </source>
</evidence>
<comment type="similarity">
    <text evidence="2 6">Belongs to the peroxisomal membrane protein PXMP2/4 family.</text>
</comment>
<keyword evidence="3 6" id="KW-0812">Transmembrane</keyword>
<dbReference type="GO" id="GO:0061668">
    <property type="term" value="P:mitochondrial ribosome assembly"/>
    <property type="evidence" value="ECO:0007669"/>
    <property type="project" value="TreeGrafter"/>
</dbReference>
<feature type="transmembrane region" description="Helical" evidence="6">
    <location>
        <begin position="127"/>
        <end position="145"/>
    </location>
</feature>
<accession>A0A6I8UD80</accession>
<name>A0A6I8UD80_DROPS</name>
<dbReference type="Proteomes" id="UP000001819">
    <property type="component" value="Chromosome X"/>
</dbReference>
<dbReference type="GO" id="GO:0005739">
    <property type="term" value="C:mitochondrion"/>
    <property type="evidence" value="ECO:0007669"/>
    <property type="project" value="TreeGrafter"/>
</dbReference>
<evidence type="ECO:0000256" key="4">
    <source>
        <dbReference type="ARBA" id="ARBA00022989"/>
    </source>
</evidence>
<dbReference type="KEGG" id="dpo:4813352"/>
<comment type="subcellular location">
    <subcellularLocation>
        <location evidence="1">Membrane</location>
        <topology evidence="1">Multi-pass membrane protein</topology>
    </subcellularLocation>
</comment>
<gene>
    <name evidence="8" type="primary">LOC4813352</name>
</gene>
<keyword evidence="5 6" id="KW-0472">Membrane</keyword>
<organism evidence="7 8">
    <name type="scientific">Drosophila pseudoobscura pseudoobscura</name>
    <name type="common">Fruit fly</name>
    <dbReference type="NCBI Taxonomy" id="46245"/>
    <lineage>
        <taxon>Eukaryota</taxon>
        <taxon>Metazoa</taxon>
        <taxon>Ecdysozoa</taxon>
        <taxon>Arthropoda</taxon>
        <taxon>Hexapoda</taxon>
        <taxon>Insecta</taxon>
        <taxon>Pterygota</taxon>
        <taxon>Neoptera</taxon>
        <taxon>Endopterygota</taxon>
        <taxon>Diptera</taxon>
        <taxon>Brachycera</taxon>
        <taxon>Muscomorpha</taxon>
        <taxon>Ephydroidea</taxon>
        <taxon>Drosophilidae</taxon>
        <taxon>Drosophila</taxon>
        <taxon>Sophophora</taxon>
    </lineage>
</organism>
<keyword evidence="7" id="KW-1185">Reference proteome</keyword>
<evidence type="ECO:0000313" key="7">
    <source>
        <dbReference type="Proteomes" id="UP000001819"/>
    </source>
</evidence>
<feature type="transmembrane region" description="Helical" evidence="6">
    <location>
        <begin position="90"/>
        <end position="107"/>
    </location>
</feature>
<dbReference type="InParanoid" id="A0A6I8UD80"/>
<evidence type="ECO:0000313" key="8">
    <source>
        <dbReference type="RefSeq" id="XP_001353682.4"/>
    </source>
</evidence>
<protein>
    <submittedName>
        <fullName evidence="8">Mpv17-like protein 2</fullName>
    </submittedName>
</protein>
<evidence type="ECO:0000256" key="3">
    <source>
        <dbReference type="ARBA" id="ARBA00022692"/>
    </source>
</evidence>
<dbReference type="RefSeq" id="XP_001353682.4">
    <property type="nucleotide sequence ID" value="XM_001353646.4"/>
</dbReference>
<evidence type="ECO:0000256" key="5">
    <source>
        <dbReference type="ARBA" id="ARBA00023136"/>
    </source>
</evidence>
<dbReference type="FunCoup" id="A0A6I8UD80">
    <property type="interactions" value="342"/>
</dbReference>
<dbReference type="Pfam" id="PF04117">
    <property type="entry name" value="Mpv17_PMP22"/>
    <property type="match status" value="1"/>
</dbReference>
<dbReference type="PANTHER" id="PTHR11266:SF81">
    <property type="entry name" value="GH12661P-RELATED"/>
    <property type="match status" value="1"/>
</dbReference>
<proteinExistence type="inferred from homology"/>
<feature type="transmembrane region" description="Helical" evidence="6">
    <location>
        <begin position="193"/>
        <end position="210"/>
    </location>
</feature>
<dbReference type="GO" id="GO:0016020">
    <property type="term" value="C:membrane"/>
    <property type="evidence" value="ECO:0007669"/>
    <property type="project" value="UniProtKB-SubCell"/>
</dbReference>
<dbReference type="InterPro" id="IPR007248">
    <property type="entry name" value="Mpv17_PMP22"/>
</dbReference>
<feature type="transmembrane region" description="Helical" evidence="6">
    <location>
        <begin position="50"/>
        <end position="69"/>
    </location>
</feature>
<dbReference type="PANTHER" id="PTHR11266">
    <property type="entry name" value="PEROXISOMAL MEMBRANE PROTEIN 2, PXMP2 MPV17"/>
    <property type="match status" value="1"/>
</dbReference>
<dbReference type="AlphaFoldDB" id="A0A6I8UD80"/>
<evidence type="ECO:0000256" key="1">
    <source>
        <dbReference type="ARBA" id="ARBA00004141"/>
    </source>
</evidence>